<keyword evidence="2" id="KW-0067">ATP-binding</keyword>
<dbReference type="InterPro" id="IPR003593">
    <property type="entry name" value="AAA+_ATPase"/>
</dbReference>
<evidence type="ECO:0000256" key="1">
    <source>
        <dbReference type="ARBA" id="ARBA00022741"/>
    </source>
</evidence>
<keyword evidence="6" id="KW-1185">Reference proteome</keyword>
<protein>
    <submittedName>
        <fullName evidence="5">ATPase components of ABC transporters with duplicated ATPase domains</fullName>
    </submittedName>
</protein>
<dbReference type="PROSITE" id="PS50893">
    <property type="entry name" value="ABC_TRANSPORTER_2"/>
    <property type="match status" value="2"/>
</dbReference>
<feature type="coiled-coil region" evidence="3">
    <location>
        <begin position="251"/>
        <end position="278"/>
    </location>
</feature>
<dbReference type="InterPro" id="IPR051309">
    <property type="entry name" value="ABCF_ATPase"/>
</dbReference>
<dbReference type="InterPro" id="IPR032781">
    <property type="entry name" value="ABC_tran_Xtn"/>
</dbReference>
<keyword evidence="1" id="KW-0547">Nucleotide-binding</keyword>
<reference evidence="5 6" key="1">
    <citation type="submission" date="2017-04" db="EMBL/GenBank/DDBJ databases">
        <authorList>
            <person name="Varghese N."/>
            <person name="Submissions S."/>
        </authorList>
    </citation>
    <scope>NUCLEOTIDE SEQUENCE [LARGE SCALE GENOMIC DNA]</scope>
    <source>
        <strain evidence="5 6">J12</strain>
    </source>
</reference>
<dbReference type="PANTHER" id="PTHR42855">
    <property type="entry name" value="ABC TRANSPORTER ATP-BINDING SUBUNIT"/>
    <property type="match status" value="1"/>
</dbReference>
<evidence type="ECO:0000256" key="3">
    <source>
        <dbReference type="SAM" id="Coils"/>
    </source>
</evidence>
<feature type="domain" description="ABC transporter" evidence="4">
    <location>
        <begin position="5"/>
        <end position="255"/>
    </location>
</feature>
<comment type="caution">
    <text evidence="5">The sequence shown here is derived from an EMBL/GenBank/DDBJ whole genome shotgun (WGS) entry which is preliminary data.</text>
</comment>
<evidence type="ECO:0000313" key="5">
    <source>
        <dbReference type="EMBL" id="SMF44871.1"/>
    </source>
</evidence>
<dbReference type="InterPro" id="IPR003439">
    <property type="entry name" value="ABC_transporter-like_ATP-bd"/>
</dbReference>
<name>A0ABY1M050_9BACL</name>
<proteinExistence type="predicted"/>
<keyword evidence="3" id="KW-0175">Coiled coil</keyword>
<dbReference type="SMART" id="SM00382">
    <property type="entry name" value="AAA"/>
    <property type="match status" value="2"/>
</dbReference>
<dbReference type="Proteomes" id="UP000192939">
    <property type="component" value="Unassembled WGS sequence"/>
</dbReference>
<dbReference type="SUPFAM" id="SSF52540">
    <property type="entry name" value="P-loop containing nucleoside triphosphate hydrolases"/>
    <property type="match status" value="2"/>
</dbReference>
<evidence type="ECO:0000313" key="6">
    <source>
        <dbReference type="Proteomes" id="UP000192939"/>
    </source>
</evidence>
<dbReference type="EMBL" id="FXAE01000036">
    <property type="protein sequence ID" value="SMF44871.1"/>
    <property type="molecule type" value="Genomic_DNA"/>
</dbReference>
<gene>
    <name evidence="5" type="ORF">SAMN02744124_03129</name>
</gene>
<dbReference type="Gene3D" id="3.40.50.300">
    <property type="entry name" value="P-loop containing nucleotide triphosphate hydrolases"/>
    <property type="match status" value="2"/>
</dbReference>
<evidence type="ECO:0000256" key="2">
    <source>
        <dbReference type="ARBA" id="ARBA00022840"/>
    </source>
</evidence>
<organism evidence="5 6">
    <name type="scientific">Paenibacillus barengoltzii J12</name>
    <dbReference type="NCBI Taxonomy" id="935846"/>
    <lineage>
        <taxon>Bacteria</taxon>
        <taxon>Bacillati</taxon>
        <taxon>Bacillota</taxon>
        <taxon>Bacilli</taxon>
        <taxon>Bacillales</taxon>
        <taxon>Paenibacillaceae</taxon>
        <taxon>Paenibacillus</taxon>
    </lineage>
</organism>
<dbReference type="Pfam" id="PF12848">
    <property type="entry name" value="ABC_tran_Xtn"/>
    <property type="match status" value="1"/>
</dbReference>
<sequence>MPNMISTNGVTLRYGKRTLFEDVNIKFTPGNCYGLIGANGAGKSTFLKILSGEIEPNQGEVFMTPGERLAVLKQNHYEYDEFPVLETVIMGHGRLYSIMKEKDALYAKPDFSEEDGLRAGELEGEFAELNGWEAESDAAALLIGLGIPRELHDKKMAELSGNEKVRVLLAQALFGRPNNLLLDEPTNHLDLESIQWLENFLMDYEGTVIVVSHDRHFLNKVCTHIADIDFGKIQLYVGNYDFWYESSQLALQMQRDANKKKEEKIKELQAFIQRFSANASKSKQATSRKKQLEKITLEDIRPSNRKYPFLHFKAEREAGKQLLTVDGLTKTIEGEKVLDNVSFVVNKGDKIAFVGPNSVPKTTLFQIVMGELEADSGEYSWGITTSQAYFPKDNSRYFDGVDLNLVEWLRQYSPKDQDETFLRGFLGRMLFSGEEALKKASVLSGGEKVRCMLAKMMLNGANVLLFDEPTNHLDLESITALNNGLIDFDGTILFTSHDHQFIQTIANRIIEITPNGIIDRVMTYDEYLESEEIQNLRKSMYPEEV</sequence>
<dbReference type="InterPro" id="IPR027417">
    <property type="entry name" value="P-loop_NTPase"/>
</dbReference>
<dbReference type="CDD" id="cd03221">
    <property type="entry name" value="ABCF_EF-3"/>
    <property type="match status" value="2"/>
</dbReference>
<evidence type="ECO:0000259" key="4">
    <source>
        <dbReference type="PROSITE" id="PS50893"/>
    </source>
</evidence>
<accession>A0ABY1M050</accession>
<dbReference type="Pfam" id="PF00005">
    <property type="entry name" value="ABC_tran"/>
    <property type="match status" value="2"/>
</dbReference>
<dbReference type="PANTHER" id="PTHR42855:SF2">
    <property type="entry name" value="DRUG RESISTANCE ABC TRANSPORTER,ATP-BINDING PROTEIN"/>
    <property type="match status" value="1"/>
</dbReference>
<feature type="domain" description="ABC transporter" evidence="4">
    <location>
        <begin position="323"/>
        <end position="540"/>
    </location>
</feature>